<gene>
    <name evidence="3" type="ORF">GFH48_32575</name>
</gene>
<feature type="domain" description="Integrase catalytic" evidence="2">
    <location>
        <begin position="205"/>
        <end position="434"/>
    </location>
</feature>
<dbReference type="Proteomes" id="UP000326179">
    <property type="component" value="Chromosome"/>
</dbReference>
<reference evidence="3 4" key="1">
    <citation type="submission" date="2019-10" db="EMBL/GenBank/DDBJ databases">
        <title>A novel species.</title>
        <authorList>
            <person name="Gao J."/>
        </authorList>
    </citation>
    <scope>NUCLEOTIDE SEQUENCE [LARGE SCALE GENOMIC DNA]</scope>
    <source>
        <strain evidence="3 4">QMT-28</strain>
    </source>
</reference>
<dbReference type="InterPro" id="IPR036397">
    <property type="entry name" value="RNaseH_sf"/>
</dbReference>
<evidence type="ECO:0000313" key="4">
    <source>
        <dbReference type="Proteomes" id="UP000326179"/>
    </source>
</evidence>
<accession>A0A5Q0LJM4</accession>
<feature type="region of interest" description="Disordered" evidence="1">
    <location>
        <begin position="593"/>
        <end position="613"/>
    </location>
</feature>
<proteinExistence type="predicted"/>
<organism evidence="3 4">
    <name type="scientific">Streptomyces fagopyri</name>
    <dbReference type="NCBI Taxonomy" id="2662397"/>
    <lineage>
        <taxon>Bacteria</taxon>
        <taxon>Bacillati</taxon>
        <taxon>Actinomycetota</taxon>
        <taxon>Actinomycetes</taxon>
        <taxon>Kitasatosporales</taxon>
        <taxon>Streptomycetaceae</taxon>
        <taxon>Streptomyces</taxon>
    </lineage>
</organism>
<evidence type="ECO:0000256" key="1">
    <source>
        <dbReference type="SAM" id="MobiDB-lite"/>
    </source>
</evidence>
<dbReference type="KEGG" id="sfy:GFH48_32575"/>
<dbReference type="GO" id="GO:0015074">
    <property type="term" value="P:DNA integration"/>
    <property type="evidence" value="ECO:0007669"/>
    <property type="project" value="InterPro"/>
</dbReference>
<dbReference type="Gene3D" id="3.30.420.10">
    <property type="entry name" value="Ribonuclease H-like superfamily/Ribonuclease H"/>
    <property type="match status" value="1"/>
</dbReference>
<dbReference type="SUPFAM" id="SSF53098">
    <property type="entry name" value="Ribonuclease H-like"/>
    <property type="match status" value="1"/>
</dbReference>
<evidence type="ECO:0000259" key="2">
    <source>
        <dbReference type="PROSITE" id="PS50994"/>
    </source>
</evidence>
<dbReference type="InterPro" id="IPR012337">
    <property type="entry name" value="RNaseH-like_sf"/>
</dbReference>
<dbReference type="AlphaFoldDB" id="A0A5Q0LJM4"/>
<keyword evidence="4" id="KW-1185">Reference proteome</keyword>
<dbReference type="GO" id="GO:0003676">
    <property type="term" value="F:nucleic acid binding"/>
    <property type="evidence" value="ECO:0007669"/>
    <property type="project" value="InterPro"/>
</dbReference>
<dbReference type="RefSeq" id="WP_153291592.1">
    <property type="nucleotide sequence ID" value="NZ_CP045643.1"/>
</dbReference>
<evidence type="ECO:0000313" key="3">
    <source>
        <dbReference type="EMBL" id="QFZ77392.1"/>
    </source>
</evidence>
<sequence>MGDGRQLPQIEDLEPVHRDRARARMAHVLEVETGFRSGSPFWAEPGEPRPEYDPERTTLTQRRLAKVAELQGLHTQDAKLLGLGQISHRTLERMAAQLDEHGVMGLADGRWTPPLRGHPSVKPEIEKAIHAVHAETLHRSKVSMRTKERMIHQYVREKFGPEAEKNIPHYVTLWRVWKEWFGSQGARQRYIRSAAAVDAGTSRVVITRPGQVVVLDTTPLPVKVLDDVFGEPISVDLTLALDAFTHSLVAFRLTPGSDSSVEVAMLLRDVMLPLPMRPGWGEEMRWPYPGVPVALVAEFAGHPVAGRPFFAPETVTTDHGSVYKNHHLVQVARTLGVVVLPARVMRPTDKAACERAFGGIRSLLLELLLGYSGIDVADRGADPEGDAVWTLEEMEHLLATWTVRIWQNRQLAEHAPAWDPGGRHSPNTLFAMAGAREGIDLQVPEPSLYYQLLPTHSVMIHGNRGVKAGGLWYDDPVLDPYRGRRSRRSGVHRGEWIVRRDPRDCREVFFEHPDTGEWHPLRWRGLPPGDDVLAFSDARVREVLREAARSGLKPRDDSELLPVLLDLVAGHTPVKAWPSQMTKTQKAERARELARARAAATDRPANSTPVSPQRPAVMRPLELVKHNQQAIDADRRRRRETAVSAHPTLPPRMGEALRHQGVFVLPDEDDPAGAGDPE</sequence>
<feature type="region of interest" description="Disordered" evidence="1">
    <location>
        <begin position="629"/>
        <end position="655"/>
    </location>
</feature>
<dbReference type="EMBL" id="CP045643">
    <property type="protein sequence ID" value="QFZ77392.1"/>
    <property type="molecule type" value="Genomic_DNA"/>
</dbReference>
<dbReference type="InterPro" id="IPR001584">
    <property type="entry name" value="Integrase_cat-core"/>
</dbReference>
<protein>
    <submittedName>
        <fullName evidence="3">DDE-type integrase/transposase/recombinase</fullName>
    </submittedName>
</protein>
<dbReference type="PROSITE" id="PS50994">
    <property type="entry name" value="INTEGRASE"/>
    <property type="match status" value="1"/>
</dbReference>
<name>A0A5Q0LJM4_9ACTN</name>